<sequence length="57" mass="6293">MFGAPYLSTRPALRGIPGCVQLGNSRFSRGLLRMASADSEALRCAERANSWLCRQHL</sequence>
<reference evidence="1 2" key="1">
    <citation type="submission" date="2017-04" db="EMBL/GenBank/DDBJ databases">
        <title>Draft genome sequence of Marssonina coronaria NL1: causal agent of apple blotch.</title>
        <authorList>
            <person name="Cheng Q."/>
        </authorList>
    </citation>
    <scope>NUCLEOTIDE SEQUENCE [LARGE SCALE GENOMIC DNA]</scope>
    <source>
        <strain evidence="1 2">NL1</strain>
    </source>
</reference>
<keyword evidence="2" id="KW-1185">Reference proteome</keyword>
<evidence type="ECO:0000313" key="2">
    <source>
        <dbReference type="Proteomes" id="UP000242519"/>
    </source>
</evidence>
<dbReference type="Proteomes" id="UP000242519">
    <property type="component" value="Unassembled WGS sequence"/>
</dbReference>
<proteinExistence type="predicted"/>
<organism evidence="1 2">
    <name type="scientific">Diplocarpon coronariae</name>
    <dbReference type="NCBI Taxonomy" id="2795749"/>
    <lineage>
        <taxon>Eukaryota</taxon>
        <taxon>Fungi</taxon>
        <taxon>Dikarya</taxon>
        <taxon>Ascomycota</taxon>
        <taxon>Pezizomycotina</taxon>
        <taxon>Leotiomycetes</taxon>
        <taxon>Helotiales</taxon>
        <taxon>Drepanopezizaceae</taxon>
        <taxon>Diplocarpon</taxon>
    </lineage>
</organism>
<evidence type="ECO:0000313" key="1">
    <source>
        <dbReference type="EMBL" id="OWO99974.1"/>
    </source>
</evidence>
<dbReference type="EMBL" id="MZNU01000340">
    <property type="protein sequence ID" value="OWO99974.1"/>
    <property type="molecule type" value="Genomic_DNA"/>
</dbReference>
<gene>
    <name evidence="1" type="ORF">B2J93_1459</name>
</gene>
<comment type="caution">
    <text evidence="1">The sequence shown here is derived from an EMBL/GenBank/DDBJ whole genome shotgun (WGS) entry which is preliminary data.</text>
</comment>
<dbReference type="AlphaFoldDB" id="A0A218YY77"/>
<accession>A0A218YY77</accession>
<protein>
    <submittedName>
        <fullName evidence="1">Uncharacterized protein</fullName>
    </submittedName>
</protein>
<dbReference type="InParanoid" id="A0A218YY77"/>
<name>A0A218YY77_9HELO</name>